<dbReference type="RefSeq" id="WP_310536966.1">
    <property type="nucleotide sequence ID" value="NZ_BAAAOC010000020.1"/>
</dbReference>
<dbReference type="EMBL" id="JAVKGT010000010">
    <property type="protein sequence ID" value="MDR5711584.1"/>
    <property type="molecule type" value="Genomic_DNA"/>
</dbReference>
<keyword evidence="3" id="KW-0804">Transcription</keyword>
<dbReference type="PROSITE" id="PS50977">
    <property type="entry name" value="HTH_TETR_2"/>
    <property type="match status" value="1"/>
</dbReference>
<evidence type="ECO:0000256" key="1">
    <source>
        <dbReference type="ARBA" id="ARBA00023015"/>
    </source>
</evidence>
<dbReference type="SUPFAM" id="SSF48498">
    <property type="entry name" value="Tetracyclin repressor-like, C-terminal domain"/>
    <property type="match status" value="1"/>
</dbReference>
<dbReference type="Gene3D" id="1.10.357.10">
    <property type="entry name" value="Tetracycline Repressor, domain 2"/>
    <property type="match status" value="1"/>
</dbReference>
<keyword evidence="2 4" id="KW-0238">DNA-binding</keyword>
<sequence length="191" mass="20966">MRPSKRDEILAAAKRVVQREGVTTLTYESVAAEAGLTKGGLLYHFPSREDLLLALHTHVAAEWEQAMEAEAGAPAEEITEDQRFAAYTRLSQNPERAELILQLEASENPEANEVWERVYRAWAPEPPSAEDLSDGAKLQAFIARLAADGLWFYEALSSQPLDPAVREQTIEAIIRLASPAEGAPETPDDGA</sequence>
<protein>
    <submittedName>
        <fullName evidence="6">TetR/AcrR family transcriptional regulator</fullName>
    </submittedName>
</protein>
<dbReference type="InterPro" id="IPR001647">
    <property type="entry name" value="HTH_TetR"/>
</dbReference>
<comment type="caution">
    <text evidence="6">The sequence shown here is derived from an EMBL/GenBank/DDBJ whole genome shotgun (WGS) entry which is preliminary data.</text>
</comment>
<accession>A0ABU1FSG1</accession>
<evidence type="ECO:0000313" key="7">
    <source>
        <dbReference type="Proteomes" id="UP001260872"/>
    </source>
</evidence>
<dbReference type="InterPro" id="IPR036271">
    <property type="entry name" value="Tet_transcr_reg_TetR-rel_C_sf"/>
</dbReference>
<evidence type="ECO:0000256" key="4">
    <source>
        <dbReference type="PROSITE-ProRule" id="PRU00335"/>
    </source>
</evidence>
<name>A0ABU1FSG1_9MICC</name>
<dbReference type="InterPro" id="IPR050109">
    <property type="entry name" value="HTH-type_TetR-like_transc_reg"/>
</dbReference>
<organism evidence="6 7">
    <name type="scientific">Nesterenkonia flava</name>
    <dbReference type="NCBI Taxonomy" id="469799"/>
    <lineage>
        <taxon>Bacteria</taxon>
        <taxon>Bacillati</taxon>
        <taxon>Actinomycetota</taxon>
        <taxon>Actinomycetes</taxon>
        <taxon>Micrococcales</taxon>
        <taxon>Micrococcaceae</taxon>
        <taxon>Nesterenkonia</taxon>
    </lineage>
</organism>
<gene>
    <name evidence="6" type="ORF">RH857_05485</name>
</gene>
<dbReference type="PANTHER" id="PTHR30055">
    <property type="entry name" value="HTH-TYPE TRANSCRIPTIONAL REGULATOR RUTR"/>
    <property type="match status" value="1"/>
</dbReference>
<reference evidence="7" key="1">
    <citation type="submission" date="2023-07" db="EMBL/GenBank/DDBJ databases">
        <title>Description of three actinobacteria isolated from air of manufacturing shop in a pharmaceutical factory.</title>
        <authorList>
            <person name="Zhang D.-F."/>
        </authorList>
    </citation>
    <scope>NUCLEOTIDE SEQUENCE [LARGE SCALE GENOMIC DNA]</scope>
    <source>
        <strain evidence="7">CCTCC AB 207010</strain>
    </source>
</reference>
<feature type="DNA-binding region" description="H-T-H motif" evidence="4">
    <location>
        <begin position="26"/>
        <end position="45"/>
    </location>
</feature>
<evidence type="ECO:0000259" key="5">
    <source>
        <dbReference type="PROSITE" id="PS50977"/>
    </source>
</evidence>
<dbReference type="Proteomes" id="UP001260872">
    <property type="component" value="Unassembled WGS sequence"/>
</dbReference>
<evidence type="ECO:0000313" key="6">
    <source>
        <dbReference type="EMBL" id="MDR5711584.1"/>
    </source>
</evidence>
<dbReference type="InterPro" id="IPR041479">
    <property type="entry name" value="TetR_CgmR_C"/>
</dbReference>
<evidence type="ECO:0000256" key="3">
    <source>
        <dbReference type="ARBA" id="ARBA00023163"/>
    </source>
</evidence>
<proteinExistence type="predicted"/>
<feature type="domain" description="HTH tetR-type" evidence="5">
    <location>
        <begin position="3"/>
        <end position="63"/>
    </location>
</feature>
<keyword evidence="1" id="KW-0805">Transcription regulation</keyword>
<dbReference type="PANTHER" id="PTHR30055:SF234">
    <property type="entry name" value="HTH-TYPE TRANSCRIPTIONAL REGULATOR BETI"/>
    <property type="match status" value="1"/>
</dbReference>
<dbReference type="InterPro" id="IPR009057">
    <property type="entry name" value="Homeodomain-like_sf"/>
</dbReference>
<dbReference type="PRINTS" id="PR00455">
    <property type="entry name" value="HTHTETR"/>
</dbReference>
<dbReference type="SUPFAM" id="SSF46689">
    <property type="entry name" value="Homeodomain-like"/>
    <property type="match status" value="1"/>
</dbReference>
<keyword evidence="7" id="KW-1185">Reference proteome</keyword>
<dbReference type="Pfam" id="PF17937">
    <property type="entry name" value="TetR_C_28"/>
    <property type="match status" value="1"/>
</dbReference>
<evidence type="ECO:0000256" key="2">
    <source>
        <dbReference type="ARBA" id="ARBA00023125"/>
    </source>
</evidence>
<dbReference type="Pfam" id="PF00440">
    <property type="entry name" value="TetR_N"/>
    <property type="match status" value="1"/>
</dbReference>